<evidence type="ECO:0000256" key="1">
    <source>
        <dbReference type="SAM" id="MobiDB-lite"/>
    </source>
</evidence>
<organism evidence="2 3">
    <name type="scientific">Exophiala spinifera</name>
    <dbReference type="NCBI Taxonomy" id="91928"/>
    <lineage>
        <taxon>Eukaryota</taxon>
        <taxon>Fungi</taxon>
        <taxon>Dikarya</taxon>
        <taxon>Ascomycota</taxon>
        <taxon>Pezizomycotina</taxon>
        <taxon>Eurotiomycetes</taxon>
        <taxon>Chaetothyriomycetidae</taxon>
        <taxon>Chaetothyriales</taxon>
        <taxon>Herpotrichiellaceae</taxon>
        <taxon>Exophiala</taxon>
    </lineage>
</organism>
<name>A0A0D2ASU9_9EURO</name>
<proteinExistence type="predicted"/>
<dbReference type="EMBL" id="KN847502">
    <property type="protein sequence ID" value="KIW09803.1"/>
    <property type="molecule type" value="Genomic_DNA"/>
</dbReference>
<dbReference type="OrthoDB" id="4121129at2759"/>
<protein>
    <submittedName>
        <fullName evidence="2">Uncharacterized protein</fullName>
    </submittedName>
</protein>
<dbReference type="HOGENOM" id="CLU_2469091_0_0_1"/>
<dbReference type="VEuPathDB" id="FungiDB:PV08_11904"/>
<feature type="region of interest" description="Disordered" evidence="1">
    <location>
        <begin position="40"/>
        <end position="88"/>
    </location>
</feature>
<feature type="compositionally biased region" description="Acidic residues" evidence="1">
    <location>
        <begin position="59"/>
        <end position="71"/>
    </location>
</feature>
<keyword evidence="3" id="KW-1185">Reference proteome</keyword>
<sequence>MDVFDQFFRGRRVTIERNGRYDPARLFYGPRVRLAALAIPDRRGRPPRPPPPRRPIMYDDYDTDYGYDSDSEQVGTIRVNPFSSATDR</sequence>
<evidence type="ECO:0000313" key="3">
    <source>
        <dbReference type="Proteomes" id="UP000053328"/>
    </source>
</evidence>
<accession>A0A0D2ASU9</accession>
<evidence type="ECO:0000313" key="2">
    <source>
        <dbReference type="EMBL" id="KIW09803.1"/>
    </source>
</evidence>
<gene>
    <name evidence="2" type="ORF">PV08_11904</name>
</gene>
<dbReference type="AlphaFoldDB" id="A0A0D2ASU9"/>
<reference evidence="2 3" key="1">
    <citation type="submission" date="2015-01" db="EMBL/GenBank/DDBJ databases">
        <title>The Genome Sequence of Exophiala spinifera CBS89968.</title>
        <authorList>
            <consortium name="The Broad Institute Genomics Platform"/>
            <person name="Cuomo C."/>
            <person name="de Hoog S."/>
            <person name="Gorbushina A."/>
            <person name="Stielow B."/>
            <person name="Teixiera M."/>
            <person name="Abouelleil A."/>
            <person name="Chapman S.B."/>
            <person name="Priest M."/>
            <person name="Young S.K."/>
            <person name="Wortman J."/>
            <person name="Nusbaum C."/>
            <person name="Birren B."/>
        </authorList>
    </citation>
    <scope>NUCLEOTIDE SEQUENCE [LARGE SCALE GENOMIC DNA]</scope>
    <source>
        <strain evidence="2 3">CBS 89968</strain>
    </source>
</reference>
<dbReference type="GeneID" id="27338987"/>
<dbReference type="RefSeq" id="XP_016230019.1">
    <property type="nucleotide sequence ID" value="XM_016386211.1"/>
</dbReference>
<dbReference type="Proteomes" id="UP000053328">
    <property type="component" value="Unassembled WGS sequence"/>
</dbReference>